<dbReference type="Pfam" id="PF02518">
    <property type="entry name" value="HATPase_c"/>
    <property type="match status" value="1"/>
</dbReference>
<reference evidence="8 9" key="1">
    <citation type="submission" date="2017-07" db="EMBL/GenBank/DDBJ databases">
        <title>Leptospira spp. isolated from tropical soils.</title>
        <authorList>
            <person name="Thibeaux R."/>
            <person name="Iraola G."/>
            <person name="Ferres I."/>
            <person name="Bierque E."/>
            <person name="Girault D."/>
            <person name="Soupe-Gilbert M.-E."/>
            <person name="Picardeau M."/>
            <person name="Goarant C."/>
        </authorList>
    </citation>
    <scope>NUCLEOTIDE SEQUENCE [LARGE SCALE GENOMIC DNA]</scope>
    <source>
        <strain evidence="8 9">FH2-B-A1</strain>
    </source>
</reference>
<dbReference type="SMART" id="SM00388">
    <property type="entry name" value="HisKA"/>
    <property type="match status" value="1"/>
</dbReference>
<accession>A0A2N0ANP4</accession>
<evidence type="ECO:0000313" key="9">
    <source>
        <dbReference type="Proteomes" id="UP000232145"/>
    </source>
</evidence>
<dbReference type="InterPro" id="IPR036097">
    <property type="entry name" value="HisK_dim/P_sf"/>
</dbReference>
<organism evidence="8 9">
    <name type="scientific">Leptospira harrisiae</name>
    <dbReference type="NCBI Taxonomy" id="2023189"/>
    <lineage>
        <taxon>Bacteria</taxon>
        <taxon>Pseudomonadati</taxon>
        <taxon>Spirochaetota</taxon>
        <taxon>Spirochaetia</taxon>
        <taxon>Leptospirales</taxon>
        <taxon>Leptospiraceae</taxon>
        <taxon>Leptospira</taxon>
    </lineage>
</organism>
<evidence type="ECO:0000256" key="3">
    <source>
        <dbReference type="ARBA" id="ARBA00022553"/>
    </source>
</evidence>
<keyword evidence="4" id="KW-0808">Transferase</keyword>
<evidence type="ECO:0000259" key="7">
    <source>
        <dbReference type="PROSITE" id="PS50109"/>
    </source>
</evidence>
<dbReference type="InterPro" id="IPR005467">
    <property type="entry name" value="His_kinase_dom"/>
</dbReference>
<dbReference type="Proteomes" id="UP000232145">
    <property type="component" value="Unassembled WGS sequence"/>
</dbReference>
<gene>
    <name evidence="8" type="ORF">CH364_06835</name>
</gene>
<dbReference type="OrthoDB" id="340764at2"/>
<comment type="caution">
    <text evidence="8">The sequence shown here is derived from an EMBL/GenBank/DDBJ whole genome shotgun (WGS) entry which is preliminary data.</text>
</comment>
<dbReference type="InterPro" id="IPR003661">
    <property type="entry name" value="HisK_dim/P_dom"/>
</dbReference>
<dbReference type="Gene3D" id="3.30.565.10">
    <property type="entry name" value="Histidine kinase-like ATPase, C-terminal domain"/>
    <property type="match status" value="1"/>
</dbReference>
<dbReference type="GO" id="GO:0000155">
    <property type="term" value="F:phosphorelay sensor kinase activity"/>
    <property type="evidence" value="ECO:0007669"/>
    <property type="project" value="InterPro"/>
</dbReference>
<dbReference type="Pfam" id="PF00512">
    <property type="entry name" value="HisKA"/>
    <property type="match status" value="1"/>
</dbReference>
<dbReference type="EC" id="2.7.13.3" evidence="2"/>
<evidence type="ECO:0000256" key="1">
    <source>
        <dbReference type="ARBA" id="ARBA00000085"/>
    </source>
</evidence>
<dbReference type="EMBL" id="NPDX01000001">
    <property type="protein sequence ID" value="PJZ85897.1"/>
    <property type="molecule type" value="Genomic_DNA"/>
</dbReference>
<dbReference type="InterPro" id="IPR036890">
    <property type="entry name" value="HATPase_C_sf"/>
</dbReference>
<dbReference type="PANTHER" id="PTHR43711">
    <property type="entry name" value="TWO-COMPONENT HISTIDINE KINASE"/>
    <property type="match status" value="1"/>
</dbReference>
<dbReference type="Gene3D" id="1.10.287.130">
    <property type="match status" value="1"/>
</dbReference>
<evidence type="ECO:0000256" key="6">
    <source>
        <dbReference type="ARBA" id="ARBA00023012"/>
    </source>
</evidence>
<dbReference type="SUPFAM" id="SSF47384">
    <property type="entry name" value="Homodimeric domain of signal transducing histidine kinase"/>
    <property type="match status" value="1"/>
</dbReference>
<dbReference type="SMART" id="SM00387">
    <property type="entry name" value="HATPase_c"/>
    <property type="match status" value="1"/>
</dbReference>
<evidence type="ECO:0000256" key="4">
    <source>
        <dbReference type="ARBA" id="ARBA00022679"/>
    </source>
</evidence>
<keyword evidence="9" id="KW-1185">Reference proteome</keyword>
<protein>
    <recommendedName>
        <fullName evidence="2">histidine kinase</fullName>
        <ecNumber evidence="2">2.7.13.3</ecNumber>
    </recommendedName>
</protein>
<keyword evidence="5 8" id="KW-0418">Kinase</keyword>
<keyword evidence="3" id="KW-0597">Phosphoprotein</keyword>
<proteinExistence type="predicted"/>
<name>A0A2N0ANP4_9LEPT</name>
<dbReference type="PRINTS" id="PR00344">
    <property type="entry name" value="BCTRLSENSOR"/>
</dbReference>
<dbReference type="InterPro" id="IPR003594">
    <property type="entry name" value="HATPase_dom"/>
</dbReference>
<comment type="catalytic activity">
    <reaction evidence="1">
        <text>ATP + protein L-histidine = ADP + protein N-phospho-L-histidine.</text>
        <dbReference type="EC" id="2.7.13.3"/>
    </reaction>
</comment>
<dbReference type="PROSITE" id="PS50109">
    <property type="entry name" value="HIS_KIN"/>
    <property type="match status" value="1"/>
</dbReference>
<evidence type="ECO:0000256" key="2">
    <source>
        <dbReference type="ARBA" id="ARBA00012438"/>
    </source>
</evidence>
<dbReference type="AlphaFoldDB" id="A0A2N0ANP4"/>
<dbReference type="InterPro" id="IPR004358">
    <property type="entry name" value="Sig_transdc_His_kin-like_C"/>
</dbReference>
<keyword evidence="6" id="KW-0902">Two-component regulatory system</keyword>
<feature type="domain" description="Histidine kinase" evidence="7">
    <location>
        <begin position="326"/>
        <end position="539"/>
    </location>
</feature>
<evidence type="ECO:0000313" key="8">
    <source>
        <dbReference type="EMBL" id="PJZ85897.1"/>
    </source>
</evidence>
<sequence length="540" mass="62642">MSMDPWSLFKASIEGNEMGTAIIAIDKFKKSFEYLLKNSKFESLQLEFNINNFLINKINNNDFSTELLYIDNGTILEISFGLFVFPYGEPNKDYSQFFIKDITTKRRQEEEIAWRLRFELGVASSIQILIQQPSVREGLPSALYQLLNFTEMDSVFFLKYEPVENKDRFKLWANERKTTKYPLLPVQFYKEDWYELGLGRWLHKLKKGSTIHLSANKAFRREKWFFDETKAETILLISVRFENQFLGVMGFFKYKQNSPIELENLLIYQTVSRWMGLFVQRDMDLTELNRYKSTLESLVLERTVALTKTKEELERAYRAKTEFLAHMSHELRTPLNSIIGFSKLIQLPETDETGKEYLNYIYTGGTRLLNMINEILNLMKIESGQIMVQLTTFKPEDICRQTLELIQPQAKAKGMEIRFRPAKFSNNLTSDSGKIQQILLNLLANAIKYANNPHIEMDCEWVEGHLEISVQDFGPGISENDQNRIFHTFTRLNDDGNIEGTGLGLSISQGLAQRLGGSLELNSQLGQGSIFKLRLPEIIK</sequence>
<dbReference type="InterPro" id="IPR050736">
    <property type="entry name" value="Sensor_HK_Regulatory"/>
</dbReference>
<evidence type="ECO:0000256" key="5">
    <source>
        <dbReference type="ARBA" id="ARBA00022777"/>
    </source>
</evidence>
<dbReference type="SUPFAM" id="SSF55874">
    <property type="entry name" value="ATPase domain of HSP90 chaperone/DNA topoisomerase II/histidine kinase"/>
    <property type="match status" value="1"/>
</dbReference>
<dbReference type="CDD" id="cd00082">
    <property type="entry name" value="HisKA"/>
    <property type="match status" value="1"/>
</dbReference>
<dbReference type="PANTHER" id="PTHR43711:SF26">
    <property type="entry name" value="SENSOR HISTIDINE KINASE RCSC"/>
    <property type="match status" value="1"/>
</dbReference>